<proteinExistence type="predicted"/>
<feature type="transmembrane region" description="Helical" evidence="1">
    <location>
        <begin position="96"/>
        <end position="113"/>
    </location>
</feature>
<dbReference type="EMBL" id="HBUF01023996">
    <property type="protein sequence ID" value="CAG6612209.1"/>
    <property type="molecule type" value="Transcribed_RNA"/>
</dbReference>
<organism evidence="2">
    <name type="scientific">Cacopsylla melanoneura</name>
    <dbReference type="NCBI Taxonomy" id="428564"/>
    <lineage>
        <taxon>Eukaryota</taxon>
        <taxon>Metazoa</taxon>
        <taxon>Ecdysozoa</taxon>
        <taxon>Arthropoda</taxon>
        <taxon>Hexapoda</taxon>
        <taxon>Insecta</taxon>
        <taxon>Pterygota</taxon>
        <taxon>Neoptera</taxon>
        <taxon>Paraneoptera</taxon>
        <taxon>Hemiptera</taxon>
        <taxon>Sternorrhyncha</taxon>
        <taxon>Psylloidea</taxon>
        <taxon>Psyllidae</taxon>
        <taxon>Psyllinae</taxon>
        <taxon>Cacopsylla</taxon>
    </lineage>
</organism>
<dbReference type="EMBL" id="HBUF01023992">
    <property type="protein sequence ID" value="CAG6612195.1"/>
    <property type="molecule type" value="Transcribed_RNA"/>
</dbReference>
<dbReference type="AlphaFoldDB" id="A0A8D8LLT0"/>
<keyword evidence="1" id="KW-0472">Membrane</keyword>
<dbReference type="EMBL" id="HBUF01023995">
    <property type="protein sequence ID" value="CAG6612206.1"/>
    <property type="molecule type" value="Transcribed_RNA"/>
</dbReference>
<dbReference type="EMBL" id="HBUF01023991">
    <property type="protein sequence ID" value="CAG6612191.1"/>
    <property type="molecule type" value="Transcribed_RNA"/>
</dbReference>
<evidence type="ECO:0000256" key="1">
    <source>
        <dbReference type="SAM" id="Phobius"/>
    </source>
</evidence>
<dbReference type="EMBL" id="HBUF01023990">
    <property type="protein sequence ID" value="CAG6612187.1"/>
    <property type="molecule type" value="Transcribed_RNA"/>
</dbReference>
<dbReference type="EMBL" id="HBUF01023994">
    <property type="protein sequence ID" value="CAG6612203.1"/>
    <property type="molecule type" value="Transcribed_RNA"/>
</dbReference>
<protein>
    <submittedName>
        <fullName evidence="2">Uncharacterized protein</fullName>
    </submittedName>
</protein>
<name>A0A8D8LLT0_9HEMI</name>
<feature type="transmembrane region" description="Helical" evidence="1">
    <location>
        <begin position="125"/>
        <end position="143"/>
    </location>
</feature>
<feature type="transmembrane region" description="Helical" evidence="1">
    <location>
        <begin position="58"/>
        <end position="76"/>
    </location>
</feature>
<keyword evidence="1" id="KW-1133">Transmembrane helix</keyword>
<reference evidence="2" key="1">
    <citation type="submission" date="2021-05" db="EMBL/GenBank/DDBJ databases">
        <authorList>
            <person name="Alioto T."/>
            <person name="Alioto T."/>
            <person name="Gomez Garrido J."/>
        </authorList>
    </citation>
    <scope>NUCLEOTIDE SEQUENCE</scope>
</reference>
<accession>A0A8D8LLT0</accession>
<keyword evidence="1" id="KW-0812">Transmembrane</keyword>
<evidence type="ECO:0000313" key="2">
    <source>
        <dbReference type="EMBL" id="CAG6612195.1"/>
    </source>
</evidence>
<dbReference type="EMBL" id="HBUF01023993">
    <property type="protein sequence ID" value="CAG6612199.1"/>
    <property type="molecule type" value="Transcribed_RNA"/>
</dbReference>
<sequence length="165" mass="17488">MKLGQWKPSHINQCISVDVTSSLGLSSSTSSWARAGSISSTGSSVISTGASSTVTSSLPSFIFLTIFFLFTIFLPFESTDVCSWTSVEVTSSGLSSTTFAISGMISSAGSSVISTGASSTVTSSLPSLIFLVIFFFLTIFLPLESTEVWVWISVDVTLFNNKFQP</sequence>